<dbReference type="Pfam" id="PF04542">
    <property type="entry name" value="Sigma70_r2"/>
    <property type="match status" value="1"/>
</dbReference>
<feature type="domain" description="RNA polymerase sigma-70 region 2" evidence="5">
    <location>
        <begin position="35"/>
        <end position="94"/>
    </location>
</feature>
<dbReference type="InterPro" id="IPR036388">
    <property type="entry name" value="WH-like_DNA-bd_sf"/>
</dbReference>
<feature type="domain" description="RNA polymerase sigma factor 70 region 4 type 2" evidence="6">
    <location>
        <begin position="132"/>
        <end position="182"/>
    </location>
</feature>
<keyword evidence="3" id="KW-0731">Sigma factor</keyword>
<feature type="domain" description="DUF6596" evidence="7">
    <location>
        <begin position="200"/>
        <end position="299"/>
    </location>
</feature>
<dbReference type="Proteomes" id="UP000598775">
    <property type="component" value="Unassembled WGS sequence"/>
</dbReference>
<evidence type="ECO:0000259" key="5">
    <source>
        <dbReference type="Pfam" id="PF04542"/>
    </source>
</evidence>
<evidence type="ECO:0000259" key="6">
    <source>
        <dbReference type="Pfam" id="PF08281"/>
    </source>
</evidence>
<evidence type="ECO:0000259" key="7">
    <source>
        <dbReference type="Pfam" id="PF20239"/>
    </source>
</evidence>
<evidence type="ECO:0000256" key="1">
    <source>
        <dbReference type="ARBA" id="ARBA00010641"/>
    </source>
</evidence>
<dbReference type="PANTHER" id="PTHR47756">
    <property type="entry name" value="BLL6612 PROTEIN-RELATED"/>
    <property type="match status" value="1"/>
</dbReference>
<comment type="similarity">
    <text evidence="1">Belongs to the sigma-70 factor family. ECF subfamily.</text>
</comment>
<dbReference type="SUPFAM" id="SSF88946">
    <property type="entry name" value="Sigma2 domain of RNA polymerase sigma factors"/>
    <property type="match status" value="1"/>
</dbReference>
<keyword evidence="2" id="KW-0805">Transcription regulation</keyword>
<protein>
    <submittedName>
        <fullName evidence="8">RNA polymerase sigma factor</fullName>
    </submittedName>
</protein>
<evidence type="ECO:0000256" key="3">
    <source>
        <dbReference type="ARBA" id="ARBA00023082"/>
    </source>
</evidence>
<name>A0A917BEG8_9MICO</name>
<dbReference type="GO" id="GO:0016987">
    <property type="term" value="F:sigma factor activity"/>
    <property type="evidence" value="ECO:0007669"/>
    <property type="project" value="UniProtKB-KW"/>
</dbReference>
<keyword evidence="9" id="KW-1185">Reference proteome</keyword>
<dbReference type="GO" id="GO:0003677">
    <property type="term" value="F:DNA binding"/>
    <property type="evidence" value="ECO:0007669"/>
    <property type="project" value="InterPro"/>
</dbReference>
<dbReference type="Gene3D" id="1.10.10.10">
    <property type="entry name" value="Winged helix-like DNA-binding domain superfamily/Winged helix DNA-binding domain"/>
    <property type="match status" value="1"/>
</dbReference>
<gene>
    <name evidence="8" type="ORF">GCM10011399_35460</name>
</gene>
<accession>A0A917BEG8</accession>
<dbReference type="InterPro" id="IPR013249">
    <property type="entry name" value="RNA_pol_sigma70_r4_t2"/>
</dbReference>
<keyword evidence="4" id="KW-0804">Transcription</keyword>
<evidence type="ECO:0000256" key="4">
    <source>
        <dbReference type="ARBA" id="ARBA00023163"/>
    </source>
</evidence>
<dbReference type="Pfam" id="PF20239">
    <property type="entry name" value="DUF6596"/>
    <property type="match status" value="1"/>
</dbReference>
<dbReference type="Gene3D" id="1.10.1740.10">
    <property type="match status" value="1"/>
</dbReference>
<sequence>MDQERARLARTDRAALSTSEARRAVEAVWRIDSARIVGALTRYTGDFSLAEDLAQEALAEALVSWSVNGLPAEPTGWLLTAGRRRAIDAFRRRAARDERYSLLARDLDDALPGVDALFNPDAIDDDVLALMFISCHPVLSRESRIALTLKVVGGLTTDQIAKAFFVPVPTIQARITRAKKALAAAEVRFAVPEGQELAERLGSVLQVVYLIFTEGSYASTGDEWMRRDLASEALRLARILSRLEPEPEVFGLVALMELTAARFPARLDAHNVPVLLEHQDRRLWDQSAIRRGRAALAHATAAGAQRGLGAYSLQASIAECHAVARSVAETDWPRIVVLYEALCTLTPSPVVELARAVAVAMASGPADGLVLVEAIAASGALAGSQMLPAIRGELLSRLGRRDEARAAFRNAIDLCGNDVERADLERKLEVVSRPE</sequence>
<dbReference type="AlphaFoldDB" id="A0A917BEG8"/>
<comment type="caution">
    <text evidence="8">The sequence shown here is derived from an EMBL/GenBank/DDBJ whole genome shotgun (WGS) entry which is preliminary data.</text>
</comment>
<dbReference type="EMBL" id="BMGP01000007">
    <property type="protein sequence ID" value="GGF39468.1"/>
    <property type="molecule type" value="Genomic_DNA"/>
</dbReference>
<dbReference type="InterPro" id="IPR013324">
    <property type="entry name" value="RNA_pol_sigma_r3/r4-like"/>
</dbReference>
<dbReference type="SUPFAM" id="SSF88659">
    <property type="entry name" value="Sigma3 and sigma4 domains of RNA polymerase sigma factors"/>
    <property type="match status" value="1"/>
</dbReference>
<dbReference type="Pfam" id="PF08281">
    <property type="entry name" value="Sigma70_r4_2"/>
    <property type="match status" value="1"/>
</dbReference>
<dbReference type="InterPro" id="IPR007627">
    <property type="entry name" value="RNA_pol_sigma70_r2"/>
</dbReference>
<reference evidence="8 9" key="1">
    <citation type="journal article" date="2014" name="Int. J. Syst. Evol. Microbiol.">
        <title>Complete genome sequence of Corynebacterium casei LMG S-19264T (=DSM 44701T), isolated from a smear-ripened cheese.</title>
        <authorList>
            <consortium name="US DOE Joint Genome Institute (JGI-PGF)"/>
            <person name="Walter F."/>
            <person name="Albersmeier A."/>
            <person name="Kalinowski J."/>
            <person name="Ruckert C."/>
        </authorList>
    </citation>
    <scope>NUCLEOTIDE SEQUENCE [LARGE SCALE GENOMIC DNA]</scope>
    <source>
        <strain evidence="8 9">CGMCC 1.12976</strain>
    </source>
</reference>
<organism evidence="8 9">
    <name type="scientific">Subtercola lobariae</name>
    <dbReference type="NCBI Taxonomy" id="1588641"/>
    <lineage>
        <taxon>Bacteria</taxon>
        <taxon>Bacillati</taxon>
        <taxon>Actinomycetota</taxon>
        <taxon>Actinomycetes</taxon>
        <taxon>Micrococcales</taxon>
        <taxon>Microbacteriaceae</taxon>
        <taxon>Subtercola</taxon>
    </lineage>
</organism>
<evidence type="ECO:0000313" key="9">
    <source>
        <dbReference type="Proteomes" id="UP000598775"/>
    </source>
</evidence>
<evidence type="ECO:0000313" key="8">
    <source>
        <dbReference type="EMBL" id="GGF39468.1"/>
    </source>
</evidence>
<proteinExistence type="inferred from homology"/>
<evidence type="ECO:0000256" key="2">
    <source>
        <dbReference type="ARBA" id="ARBA00023015"/>
    </source>
</evidence>
<dbReference type="GO" id="GO:0006352">
    <property type="term" value="P:DNA-templated transcription initiation"/>
    <property type="evidence" value="ECO:0007669"/>
    <property type="project" value="InterPro"/>
</dbReference>
<dbReference type="PANTHER" id="PTHR47756:SF2">
    <property type="entry name" value="BLL6612 PROTEIN"/>
    <property type="match status" value="1"/>
</dbReference>
<dbReference type="InterPro" id="IPR046531">
    <property type="entry name" value="DUF6596"/>
</dbReference>
<dbReference type="InterPro" id="IPR013325">
    <property type="entry name" value="RNA_pol_sigma_r2"/>
</dbReference>